<protein>
    <submittedName>
        <fullName evidence="2">Putative glutaredoxin-like protein NrdH</fullName>
    </submittedName>
</protein>
<dbReference type="SUPFAM" id="SSF52833">
    <property type="entry name" value="Thioredoxin-like"/>
    <property type="match status" value="1"/>
</dbReference>
<dbReference type="AlphaFoldDB" id="U4KR05"/>
<feature type="domain" description="Thioredoxin-like fold" evidence="1">
    <location>
        <begin position="4"/>
        <end position="67"/>
    </location>
</feature>
<dbReference type="OrthoDB" id="9795531at2"/>
<sequence length="86" mass="9905">MSVIMITKDNCPQCNKLKMFLKLALNNKYEKDILIVNRETNTKEYEELTSKYQVLTLPAMIAGDEVLTKTEPSNVVNFLEKHIGKK</sequence>
<evidence type="ECO:0000313" key="2">
    <source>
        <dbReference type="EMBL" id="CCV63756.1"/>
    </source>
</evidence>
<dbReference type="Proteomes" id="UP000032740">
    <property type="component" value="Chromosome"/>
</dbReference>
<dbReference type="InterPro" id="IPR012336">
    <property type="entry name" value="Thioredoxin-like_fold"/>
</dbReference>
<accession>U4KR05</accession>
<dbReference type="InterPro" id="IPR036249">
    <property type="entry name" value="Thioredoxin-like_sf"/>
</dbReference>
<proteinExistence type="predicted"/>
<dbReference type="KEGG" id="apal:BN85401790"/>
<evidence type="ECO:0000259" key="1">
    <source>
        <dbReference type="Pfam" id="PF13192"/>
    </source>
</evidence>
<organism evidence="2 3">
    <name type="scientific">Alteracholeplasma palmae (strain ATCC 49389 / J233)</name>
    <name type="common">Acholeplasma palmae</name>
    <dbReference type="NCBI Taxonomy" id="1318466"/>
    <lineage>
        <taxon>Bacteria</taxon>
        <taxon>Bacillati</taxon>
        <taxon>Mycoplasmatota</taxon>
        <taxon>Mollicutes</taxon>
        <taxon>Acholeplasmatales</taxon>
        <taxon>Acholeplasmataceae</taxon>
        <taxon>Acholeplasma</taxon>
    </lineage>
</organism>
<evidence type="ECO:0000313" key="3">
    <source>
        <dbReference type="Proteomes" id="UP000032740"/>
    </source>
</evidence>
<reference evidence="2 3" key="1">
    <citation type="journal article" date="2013" name="J. Mol. Microbiol. Biotechnol.">
        <title>Analysis of the Complete Genomes of Acholeplasma brassicae , A. palmae and A. laidlawii and Their Comparison to the Obligate Parasites from ' Candidatus Phytoplasma'.</title>
        <authorList>
            <person name="Kube M."/>
            <person name="Siewert C."/>
            <person name="Migdoll A.M."/>
            <person name="Duduk B."/>
            <person name="Holz S."/>
            <person name="Rabus R."/>
            <person name="Seemuller E."/>
            <person name="Mitrovic J."/>
            <person name="Muller I."/>
            <person name="Buttner C."/>
            <person name="Reinhardt R."/>
        </authorList>
    </citation>
    <scope>NUCLEOTIDE SEQUENCE [LARGE SCALE GENOMIC DNA]</scope>
    <source>
        <strain evidence="2 3">J233</strain>
    </source>
</reference>
<name>U4KR05_ALTPJ</name>
<dbReference type="RefSeq" id="WP_026654945.1">
    <property type="nucleotide sequence ID" value="NC_022538.1"/>
</dbReference>
<dbReference type="Pfam" id="PF13192">
    <property type="entry name" value="Thioredoxin_3"/>
    <property type="match status" value="1"/>
</dbReference>
<dbReference type="EMBL" id="FO681347">
    <property type="protein sequence ID" value="CCV63756.1"/>
    <property type="molecule type" value="Genomic_DNA"/>
</dbReference>
<dbReference type="Gene3D" id="3.40.30.10">
    <property type="entry name" value="Glutaredoxin"/>
    <property type="match status" value="1"/>
</dbReference>
<gene>
    <name evidence="2" type="primary">nrdH</name>
    <name evidence="2" type="ORF">BN85401790</name>
</gene>
<keyword evidence="3" id="KW-1185">Reference proteome</keyword>
<dbReference type="HOGENOM" id="CLU_187496_0_0_14"/>
<dbReference type="STRING" id="1318466.BN85401790"/>